<feature type="compositionally biased region" description="Polar residues" evidence="1">
    <location>
        <begin position="99"/>
        <end position="111"/>
    </location>
</feature>
<evidence type="ECO:0000256" key="1">
    <source>
        <dbReference type="SAM" id="MobiDB-lite"/>
    </source>
</evidence>
<reference evidence="2" key="1">
    <citation type="submission" date="2021-01" db="EMBL/GenBank/DDBJ databases">
        <authorList>
            <person name="Corre E."/>
            <person name="Pelletier E."/>
            <person name="Niang G."/>
            <person name="Scheremetjew M."/>
            <person name="Finn R."/>
            <person name="Kale V."/>
            <person name="Holt S."/>
            <person name="Cochrane G."/>
            <person name="Meng A."/>
            <person name="Brown T."/>
            <person name="Cohen L."/>
        </authorList>
    </citation>
    <scope>NUCLEOTIDE SEQUENCE</scope>
    <source>
        <strain evidence="2">UIO037</strain>
    </source>
</reference>
<dbReference type="AlphaFoldDB" id="A0A6T7WZY3"/>
<organism evidence="2">
    <name type="scientific">Prymnesium polylepis</name>
    <dbReference type="NCBI Taxonomy" id="72548"/>
    <lineage>
        <taxon>Eukaryota</taxon>
        <taxon>Haptista</taxon>
        <taxon>Haptophyta</taxon>
        <taxon>Prymnesiophyceae</taxon>
        <taxon>Prymnesiales</taxon>
        <taxon>Prymnesiaceae</taxon>
        <taxon>Prymnesium</taxon>
    </lineage>
</organism>
<accession>A0A6T7WZY3</accession>
<sequence>MPYAFQYNMQDGGGVRILTLRDSKFYTPSQFGHPVRPNGEILPMPPLPTPVMERPLSGIDLPRASRPLSSGEWGYKSSLHVRKTFARRSGNGRIPFSARSPSQVVAESLGNQPLPAIAASD</sequence>
<feature type="region of interest" description="Disordered" evidence="1">
    <location>
        <begin position="90"/>
        <end position="121"/>
    </location>
</feature>
<dbReference type="EMBL" id="HBKO01005578">
    <property type="protein sequence ID" value="CAE2197368.1"/>
    <property type="molecule type" value="Transcribed_RNA"/>
</dbReference>
<protein>
    <submittedName>
        <fullName evidence="2">Uncharacterized protein</fullName>
    </submittedName>
</protein>
<name>A0A6T7WZY3_9EUKA</name>
<proteinExistence type="predicted"/>
<gene>
    <name evidence="2" type="ORF">CPOL0286_LOCUS2722</name>
</gene>
<feature type="region of interest" description="Disordered" evidence="1">
    <location>
        <begin position="30"/>
        <end position="63"/>
    </location>
</feature>
<evidence type="ECO:0000313" key="2">
    <source>
        <dbReference type="EMBL" id="CAE2197368.1"/>
    </source>
</evidence>